<dbReference type="Pfam" id="PF00856">
    <property type="entry name" value="SET"/>
    <property type="match status" value="1"/>
</dbReference>
<comment type="caution">
    <text evidence="2">The sequence shown here is derived from an EMBL/GenBank/DDBJ whole genome shotgun (WGS) entry which is preliminary data.</text>
</comment>
<protein>
    <recommendedName>
        <fullName evidence="1">SET domain-containing protein</fullName>
    </recommendedName>
</protein>
<sequence>MKTLQDLVNWAMAEGFILTKVKPYMTNNNKTGFVATGNIKKGDVVLKVPCKSAYTSSDISAEIKDEYPGCEAQSYYALEIAKSIRKKEKNAWCFLDQVPDELLRDSVLTWPDNVIKALPRQTNDLAADVKAMYTGDWTKTKLSQKKKNIDIKEEEFKKAWIVAQTRMLMCRGINEEVIQVMLPLAEMFNHASDGCHMELSEDYYEFRATRNYNTGDEVCWNYNEQYTNDDLLSCYGFIEKNNKKNYFVLDDFILPKLKKLSGAPKNEKERNLITHRESGLSGGITVELNDTAENSLRFLRKQDKSLPGNRQFEDHPLEFDHIAKEFLGELEMKTLEEYSKIEKDIKEYPIIKKRWEEHLMLIKNALKTYSYDE</sequence>
<name>A0A9P9FXL9_FUSRE</name>
<gene>
    <name evidence="2" type="ORF">BKA55DRAFT_546880</name>
</gene>
<evidence type="ECO:0000313" key="3">
    <source>
        <dbReference type="Proteomes" id="UP000720189"/>
    </source>
</evidence>
<accession>A0A9P9FXL9</accession>
<dbReference type="InterPro" id="IPR001214">
    <property type="entry name" value="SET_dom"/>
</dbReference>
<dbReference type="OrthoDB" id="4994605at2759"/>
<dbReference type="PROSITE" id="PS50280">
    <property type="entry name" value="SET"/>
    <property type="match status" value="1"/>
</dbReference>
<dbReference type="EMBL" id="JAGMUX010000033">
    <property type="protein sequence ID" value="KAH7208454.1"/>
    <property type="molecule type" value="Genomic_DNA"/>
</dbReference>
<dbReference type="AlphaFoldDB" id="A0A9P9FXL9"/>
<dbReference type="PANTHER" id="PTHR13271">
    <property type="entry name" value="UNCHARACTERIZED PUTATIVE METHYLTRANSFERASE"/>
    <property type="match status" value="1"/>
</dbReference>
<dbReference type="InterPro" id="IPR050600">
    <property type="entry name" value="SETD3_SETD6_MTase"/>
</dbReference>
<dbReference type="RefSeq" id="XP_046041357.1">
    <property type="nucleotide sequence ID" value="XM_046190966.1"/>
</dbReference>
<dbReference type="Proteomes" id="UP000720189">
    <property type="component" value="Unassembled WGS sequence"/>
</dbReference>
<evidence type="ECO:0000259" key="1">
    <source>
        <dbReference type="PROSITE" id="PS50280"/>
    </source>
</evidence>
<organism evidence="2 3">
    <name type="scientific">Fusarium redolens</name>
    <dbReference type="NCBI Taxonomy" id="48865"/>
    <lineage>
        <taxon>Eukaryota</taxon>
        <taxon>Fungi</taxon>
        <taxon>Dikarya</taxon>
        <taxon>Ascomycota</taxon>
        <taxon>Pezizomycotina</taxon>
        <taxon>Sordariomycetes</taxon>
        <taxon>Hypocreomycetidae</taxon>
        <taxon>Hypocreales</taxon>
        <taxon>Nectriaceae</taxon>
        <taxon>Fusarium</taxon>
        <taxon>Fusarium redolens species complex</taxon>
    </lineage>
</organism>
<dbReference type="Gene3D" id="3.90.1410.10">
    <property type="entry name" value="set domain protein methyltransferase, domain 1"/>
    <property type="match status" value="1"/>
</dbReference>
<dbReference type="CDD" id="cd10527">
    <property type="entry name" value="SET_LSMT"/>
    <property type="match status" value="1"/>
</dbReference>
<dbReference type="InterPro" id="IPR046341">
    <property type="entry name" value="SET_dom_sf"/>
</dbReference>
<dbReference type="GeneID" id="70220920"/>
<dbReference type="SUPFAM" id="SSF82199">
    <property type="entry name" value="SET domain"/>
    <property type="match status" value="1"/>
</dbReference>
<keyword evidence="3" id="KW-1185">Reference proteome</keyword>
<proteinExistence type="predicted"/>
<reference evidence="2" key="1">
    <citation type="journal article" date="2021" name="Nat. Commun.">
        <title>Genetic determinants of endophytism in the Arabidopsis root mycobiome.</title>
        <authorList>
            <person name="Mesny F."/>
            <person name="Miyauchi S."/>
            <person name="Thiergart T."/>
            <person name="Pickel B."/>
            <person name="Atanasova L."/>
            <person name="Karlsson M."/>
            <person name="Huettel B."/>
            <person name="Barry K.W."/>
            <person name="Haridas S."/>
            <person name="Chen C."/>
            <person name="Bauer D."/>
            <person name="Andreopoulos W."/>
            <person name="Pangilinan J."/>
            <person name="LaButti K."/>
            <person name="Riley R."/>
            <person name="Lipzen A."/>
            <person name="Clum A."/>
            <person name="Drula E."/>
            <person name="Henrissat B."/>
            <person name="Kohler A."/>
            <person name="Grigoriev I.V."/>
            <person name="Martin F.M."/>
            <person name="Hacquard S."/>
        </authorList>
    </citation>
    <scope>NUCLEOTIDE SEQUENCE</scope>
    <source>
        <strain evidence="2">MPI-CAGE-AT-0023</strain>
    </source>
</reference>
<feature type="domain" description="SET" evidence="1">
    <location>
        <begin position="19"/>
        <end position="223"/>
    </location>
</feature>
<evidence type="ECO:0000313" key="2">
    <source>
        <dbReference type="EMBL" id="KAH7208454.1"/>
    </source>
</evidence>
<dbReference type="GO" id="GO:0016279">
    <property type="term" value="F:protein-lysine N-methyltransferase activity"/>
    <property type="evidence" value="ECO:0007669"/>
    <property type="project" value="TreeGrafter"/>
</dbReference>